<reference evidence="1" key="1">
    <citation type="journal article" date="2021" name="Open Biol.">
        <title>Shared evolutionary footprints suggest mitochondrial oxidative damage underlies multiple complex I losses in fungi.</title>
        <authorList>
            <person name="Schikora-Tamarit M.A."/>
            <person name="Marcet-Houben M."/>
            <person name="Nosek J."/>
            <person name="Gabaldon T."/>
        </authorList>
    </citation>
    <scope>NUCLEOTIDE SEQUENCE</scope>
    <source>
        <strain evidence="1">CBS6341</strain>
    </source>
</reference>
<name>A0A9P8PY96_9ASCO</name>
<dbReference type="AlphaFoldDB" id="A0A9P8PY96"/>
<comment type="caution">
    <text evidence="1">The sequence shown here is derived from an EMBL/GenBank/DDBJ whole genome shotgun (WGS) entry which is preliminary data.</text>
</comment>
<protein>
    <submittedName>
        <fullName evidence="1">Uncharacterized protein</fullName>
    </submittedName>
</protein>
<dbReference type="Proteomes" id="UP000769528">
    <property type="component" value="Unassembled WGS sequence"/>
</dbReference>
<evidence type="ECO:0000313" key="2">
    <source>
        <dbReference type="Proteomes" id="UP000769528"/>
    </source>
</evidence>
<keyword evidence="2" id="KW-1185">Reference proteome</keyword>
<proteinExistence type="predicted"/>
<evidence type="ECO:0000313" key="1">
    <source>
        <dbReference type="EMBL" id="KAH3679454.1"/>
    </source>
</evidence>
<dbReference type="EMBL" id="JAEUBF010000310">
    <property type="protein sequence ID" value="KAH3679454.1"/>
    <property type="molecule type" value="Genomic_DNA"/>
</dbReference>
<accession>A0A9P8PY96</accession>
<gene>
    <name evidence="1" type="ORF">WICMUC_000999</name>
</gene>
<reference evidence="1" key="2">
    <citation type="submission" date="2021-01" db="EMBL/GenBank/DDBJ databases">
        <authorList>
            <person name="Schikora-Tamarit M.A."/>
        </authorList>
    </citation>
    <scope>NUCLEOTIDE SEQUENCE</scope>
    <source>
        <strain evidence="1">CBS6341</strain>
    </source>
</reference>
<organism evidence="1 2">
    <name type="scientific">Wickerhamomyces mucosus</name>
    <dbReference type="NCBI Taxonomy" id="1378264"/>
    <lineage>
        <taxon>Eukaryota</taxon>
        <taxon>Fungi</taxon>
        <taxon>Dikarya</taxon>
        <taxon>Ascomycota</taxon>
        <taxon>Saccharomycotina</taxon>
        <taxon>Saccharomycetes</taxon>
        <taxon>Phaffomycetales</taxon>
        <taxon>Wickerhamomycetaceae</taxon>
        <taxon>Wickerhamomyces</taxon>
    </lineage>
</organism>
<sequence>MVSANSEIKPFASLRAGTTTDTGEQVLESSLADLDPLIIAPSFRALEFLLISDLIRSRTELDFNEPSSNNCVVSAGTDVLSSTKLTIELDSLISLFPEMFTDLELSAIEPLLVSISSSSNIVAVTTFLMLSRSALHALTTSFSMR</sequence>